<dbReference type="InterPro" id="IPR007138">
    <property type="entry name" value="ABM_dom"/>
</dbReference>
<evidence type="ECO:0000313" key="2">
    <source>
        <dbReference type="EMBL" id="WFD24770.1"/>
    </source>
</evidence>
<keyword evidence="3" id="KW-1185">Reference proteome</keyword>
<dbReference type="InterPro" id="IPR050744">
    <property type="entry name" value="AI-2_Isomerase_LsrG"/>
</dbReference>
<evidence type="ECO:0000259" key="1">
    <source>
        <dbReference type="PROSITE" id="PS51725"/>
    </source>
</evidence>
<protein>
    <recommendedName>
        <fullName evidence="1">ABM domain-containing protein</fullName>
    </recommendedName>
</protein>
<organism evidence="2 3">
    <name type="scientific">Malassezia equina</name>
    <dbReference type="NCBI Taxonomy" id="1381935"/>
    <lineage>
        <taxon>Eukaryota</taxon>
        <taxon>Fungi</taxon>
        <taxon>Dikarya</taxon>
        <taxon>Basidiomycota</taxon>
        <taxon>Ustilaginomycotina</taxon>
        <taxon>Malasseziomycetes</taxon>
        <taxon>Malasseziales</taxon>
        <taxon>Malasseziaceae</taxon>
        <taxon>Malassezia</taxon>
    </lineage>
</organism>
<dbReference type="PANTHER" id="PTHR33336:SF15">
    <property type="entry name" value="ABM DOMAIN-CONTAINING PROTEIN"/>
    <property type="match status" value="1"/>
</dbReference>
<dbReference type="AlphaFoldDB" id="A0AAF0EHN9"/>
<name>A0AAF0EHN9_9BASI</name>
<gene>
    <name evidence="2" type="ORF">MEQU1_003474</name>
</gene>
<dbReference type="PROSITE" id="PS51725">
    <property type="entry name" value="ABM"/>
    <property type="match status" value="1"/>
</dbReference>
<accession>A0AAF0EHN9</accession>
<proteinExistence type="predicted"/>
<feature type="domain" description="ABM" evidence="1">
    <location>
        <begin position="10"/>
        <end position="102"/>
    </location>
</feature>
<reference evidence="2" key="1">
    <citation type="submission" date="2023-03" db="EMBL/GenBank/DDBJ databases">
        <title>Mating type loci evolution in Malassezia.</title>
        <authorList>
            <person name="Coelho M.A."/>
        </authorList>
    </citation>
    <scope>NUCLEOTIDE SEQUENCE</scope>
    <source>
        <strain evidence="2">CBS 12830</strain>
    </source>
</reference>
<dbReference type="Gene3D" id="3.30.70.100">
    <property type="match status" value="1"/>
</dbReference>
<dbReference type="InterPro" id="IPR011008">
    <property type="entry name" value="Dimeric_a/b-barrel"/>
</dbReference>
<dbReference type="SUPFAM" id="SSF54909">
    <property type="entry name" value="Dimeric alpha+beta barrel"/>
    <property type="match status" value="1"/>
</dbReference>
<dbReference type="Proteomes" id="UP001214415">
    <property type="component" value="Chromosome 7"/>
</dbReference>
<dbReference type="EMBL" id="CP119906">
    <property type="protein sequence ID" value="WFD24770.1"/>
    <property type="molecule type" value="Genomic_DNA"/>
</dbReference>
<dbReference type="GO" id="GO:0003824">
    <property type="term" value="F:catalytic activity"/>
    <property type="evidence" value="ECO:0007669"/>
    <property type="project" value="TreeGrafter"/>
</dbReference>
<evidence type="ECO:0000313" key="3">
    <source>
        <dbReference type="Proteomes" id="UP001214415"/>
    </source>
</evidence>
<sequence length="104" mass="11536">MSAPKQGPFILVATAVAKGPSEADILQDMLLAVTKKANTAEEGTKTYRLSRDANDTLKFIVFEEYTDEAAFEAHKSSAEFQALAQKVDELTSVFEFQFLHELHP</sequence>
<dbReference type="PANTHER" id="PTHR33336">
    <property type="entry name" value="QUINOL MONOOXYGENASE YGIN-RELATED"/>
    <property type="match status" value="1"/>
</dbReference>
<dbReference type="Pfam" id="PF03992">
    <property type="entry name" value="ABM"/>
    <property type="match status" value="1"/>
</dbReference>